<gene>
    <name evidence="9" type="ORF">BXZ70DRAFT_892181</name>
</gene>
<comment type="caution">
    <text evidence="9">The sequence shown here is derived from an EMBL/GenBank/DDBJ whole genome shotgun (WGS) entry which is preliminary data.</text>
</comment>
<evidence type="ECO:0000313" key="10">
    <source>
        <dbReference type="Proteomes" id="UP000813824"/>
    </source>
</evidence>
<feature type="domain" description="Plant heme peroxidase family profile" evidence="8">
    <location>
        <begin position="134"/>
        <end position="348"/>
    </location>
</feature>
<dbReference type="EMBL" id="JAEVFJ010000013">
    <property type="protein sequence ID" value="KAH8101285.1"/>
    <property type="molecule type" value="Genomic_DNA"/>
</dbReference>
<dbReference type="Gene3D" id="1.10.420.10">
    <property type="entry name" value="Peroxidase, domain 2"/>
    <property type="match status" value="1"/>
</dbReference>
<protein>
    <recommendedName>
        <fullName evidence="7">Peroxidase</fullName>
        <ecNumber evidence="7">1.11.1.-</ecNumber>
    </recommendedName>
</protein>
<dbReference type="SUPFAM" id="SSF48113">
    <property type="entry name" value="Heme-dependent peroxidases"/>
    <property type="match status" value="1"/>
</dbReference>
<keyword evidence="3" id="KW-0479">Metal-binding</keyword>
<dbReference type="Gene3D" id="1.10.520.10">
    <property type="match status" value="1"/>
</dbReference>
<evidence type="ECO:0000256" key="6">
    <source>
        <dbReference type="RuleBase" id="RU004241"/>
    </source>
</evidence>
<comment type="similarity">
    <text evidence="6">Belongs to the peroxidase family.</text>
</comment>
<sequence length="481" mass="53452">MFPHRHQTRLLPFIVAATIIASAILCAQAYTWPNPLLDELESQIYDREGYHVRGLPIGLTPCNRFFFGANKGRTNAADWLRTAYHDMATHNIRDGSGGLDASIRFFEEQQRPEASDGFRNTLTVITQFSNRYYSLSDNIALAAVTSIEMCGGPKIPFRGGRLDAAAPNKPGVPEPQGSLKAHIDSFARQGFTQEEMIGLVACGHTLGGVQHSTFPEIAPPSTAPDNTDGNARFDSQFDQFDNKVVTEYLSGKTQNVLVVGKNQTTNSDLRIFSSDRNRTMQSLASPKAFRTTCSKLIAKMIDTVPKGVKLAETVDFLRVKPYALELTYMDDGSLQLTGEVRFWDMPINPRRKISILWRDRGGKSARQYISTLTFNRTHVSKPLVPDLPGIQNLWYTIEPIKLDAKKSISEFWFEIDEGRGKPRVENQNGKGFFISDDVVVANSTCLSPDAFDFPVTVAVSSFPSNSKPPSTESNDFHTDPV</sequence>
<evidence type="ECO:0000256" key="1">
    <source>
        <dbReference type="ARBA" id="ARBA00022559"/>
    </source>
</evidence>
<evidence type="ECO:0000256" key="3">
    <source>
        <dbReference type="ARBA" id="ARBA00022723"/>
    </source>
</evidence>
<dbReference type="InterPro" id="IPR010255">
    <property type="entry name" value="Haem_peroxidase_sf"/>
</dbReference>
<evidence type="ECO:0000313" key="9">
    <source>
        <dbReference type="EMBL" id="KAH8101285.1"/>
    </source>
</evidence>
<evidence type="ECO:0000256" key="2">
    <source>
        <dbReference type="ARBA" id="ARBA00022617"/>
    </source>
</evidence>
<evidence type="ECO:0000259" key="8">
    <source>
        <dbReference type="PROSITE" id="PS50873"/>
    </source>
</evidence>
<accession>A0A8K0XR16</accession>
<dbReference type="AlphaFoldDB" id="A0A8K0XR16"/>
<proteinExistence type="inferred from homology"/>
<keyword evidence="4 7" id="KW-0560">Oxidoreductase</keyword>
<dbReference type="InterPro" id="IPR044831">
    <property type="entry name" value="Ccp1-like"/>
</dbReference>
<dbReference type="EC" id="1.11.1.-" evidence="7"/>
<dbReference type="GO" id="GO:0046872">
    <property type="term" value="F:metal ion binding"/>
    <property type="evidence" value="ECO:0007669"/>
    <property type="project" value="UniProtKB-UniRule"/>
</dbReference>
<dbReference type="GO" id="GO:0004601">
    <property type="term" value="F:peroxidase activity"/>
    <property type="evidence" value="ECO:0007669"/>
    <property type="project" value="UniProtKB-KW"/>
</dbReference>
<dbReference type="OrthoDB" id="2144714at2759"/>
<keyword evidence="10" id="KW-1185">Reference proteome</keyword>
<dbReference type="GO" id="GO:0042744">
    <property type="term" value="P:hydrogen peroxide catabolic process"/>
    <property type="evidence" value="ECO:0007669"/>
    <property type="project" value="TreeGrafter"/>
</dbReference>
<evidence type="ECO:0000256" key="5">
    <source>
        <dbReference type="ARBA" id="ARBA00023004"/>
    </source>
</evidence>
<dbReference type="PANTHER" id="PTHR31356:SF53">
    <property type="entry name" value="HEME PEROXIDASE"/>
    <property type="match status" value="1"/>
</dbReference>
<evidence type="ECO:0000256" key="7">
    <source>
        <dbReference type="RuleBase" id="RU363051"/>
    </source>
</evidence>
<organism evidence="9 10">
    <name type="scientific">Cristinia sonorae</name>
    <dbReference type="NCBI Taxonomy" id="1940300"/>
    <lineage>
        <taxon>Eukaryota</taxon>
        <taxon>Fungi</taxon>
        <taxon>Dikarya</taxon>
        <taxon>Basidiomycota</taxon>
        <taxon>Agaricomycotina</taxon>
        <taxon>Agaricomycetes</taxon>
        <taxon>Agaricomycetidae</taxon>
        <taxon>Agaricales</taxon>
        <taxon>Pleurotineae</taxon>
        <taxon>Stephanosporaceae</taxon>
        <taxon>Cristinia</taxon>
    </lineage>
</organism>
<dbReference type="GO" id="GO:0020037">
    <property type="term" value="F:heme binding"/>
    <property type="evidence" value="ECO:0007669"/>
    <property type="project" value="UniProtKB-UniRule"/>
</dbReference>
<dbReference type="Proteomes" id="UP000813824">
    <property type="component" value="Unassembled WGS sequence"/>
</dbReference>
<keyword evidence="5" id="KW-0408">Iron</keyword>
<keyword evidence="1 7" id="KW-0575">Peroxidase</keyword>
<dbReference type="GO" id="GO:0034599">
    <property type="term" value="P:cellular response to oxidative stress"/>
    <property type="evidence" value="ECO:0007669"/>
    <property type="project" value="InterPro"/>
</dbReference>
<dbReference type="PROSITE" id="PS50873">
    <property type="entry name" value="PEROXIDASE_4"/>
    <property type="match status" value="1"/>
</dbReference>
<dbReference type="PANTHER" id="PTHR31356">
    <property type="entry name" value="THYLAKOID LUMENAL 29 KDA PROTEIN, CHLOROPLASTIC-RELATED"/>
    <property type="match status" value="1"/>
</dbReference>
<name>A0A8K0XR16_9AGAR</name>
<dbReference type="Pfam" id="PF00141">
    <property type="entry name" value="peroxidase"/>
    <property type="match status" value="1"/>
</dbReference>
<dbReference type="GO" id="GO:0000302">
    <property type="term" value="P:response to reactive oxygen species"/>
    <property type="evidence" value="ECO:0007669"/>
    <property type="project" value="TreeGrafter"/>
</dbReference>
<dbReference type="PRINTS" id="PR00458">
    <property type="entry name" value="PEROXIDASE"/>
</dbReference>
<dbReference type="InterPro" id="IPR002016">
    <property type="entry name" value="Haem_peroxidase"/>
</dbReference>
<reference evidence="9" key="1">
    <citation type="journal article" date="2021" name="New Phytol.">
        <title>Evolutionary innovations through gain and loss of genes in the ectomycorrhizal Boletales.</title>
        <authorList>
            <person name="Wu G."/>
            <person name="Miyauchi S."/>
            <person name="Morin E."/>
            <person name="Kuo A."/>
            <person name="Drula E."/>
            <person name="Varga T."/>
            <person name="Kohler A."/>
            <person name="Feng B."/>
            <person name="Cao Y."/>
            <person name="Lipzen A."/>
            <person name="Daum C."/>
            <person name="Hundley H."/>
            <person name="Pangilinan J."/>
            <person name="Johnson J."/>
            <person name="Barry K."/>
            <person name="LaButti K."/>
            <person name="Ng V."/>
            <person name="Ahrendt S."/>
            <person name="Min B."/>
            <person name="Choi I.G."/>
            <person name="Park H."/>
            <person name="Plett J.M."/>
            <person name="Magnuson J."/>
            <person name="Spatafora J.W."/>
            <person name="Nagy L.G."/>
            <person name="Henrissat B."/>
            <person name="Grigoriev I.V."/>
            <person name="Yang Z.L."/>
            <person name="Xu J."/>
            <person name="Martin F.M."/>
        </authorList>
    </citation>
    <scope>NUCLEOTIDE SEQUENCE</scope>
    <source>
        <strain evidence="9">KKN 215</strain>
    </source>
</reference>
<keyword evidence="2" id="KW-0349">Heme</keyword>
<evidence type="ECO:0000256" key="4">
    <source>
        <dbReference type="ARBA" id="ARBA00023002"/>
    </source>
</evidence>